<dbReference type="SMART" id="SM01195">
    <property type="entry name" value="FA"/>
    <property type="match status" value="1"/>
</dbReference>
<accession>A0A1B6FFP2</accession>
<reference evidence="2" key="1">
    <citation type="submission" date="2015-11" db="EMBL/GenBank/DDBJ databases">
        <title>De novo transcriptome assembly of four potential Pierce s Disease insect vectors from Arizona vineyards.</title>
        <authorList>
            <person name="Tassone E.E."/>
        </authorList>
    </citation>
    <scope>NUCLEOTIDE SEQUENCE</scope>
</reference>
<dbReference type="Pfam" id="PF08736">
    <property type="entry name" value="FA"/>
    <property type="match status" value="1"/>
</dbReference>
<name>A0A1B6FFP2_9HEMI</name>
<sequence length="131" mass="14856">VSRSRKRVLSRGSSFRYSGKTQKEVVEYVRENFVNRQTFQRSKSFRHSTFYSNGETVCQKPFGSNVSGDNAIPLIDSDTDDVQKNELDVNSNRIVVQVSPTVRPKDKLSNTITIEASIHNNTTSDLNENKI</sequence>
<evidence type="ECO:0000259" key="1">
    <source>
        <dbReference type="SMART" id="SM01195"/>
    </source>
</evidence>
<proteinExistence type="predicted"/>
<feature type="non-terminal residue" evidence="2">
    <location>
        <position position="131"/>
    </location>
</feature>
<dbReference type="InterPro" id="IPR014847">
    <property type="entry name" value="FA"/>
</dbReference>
<dbReference type="InterPro" id="IPR051835">
    <property type="entry name" value="RAC1-GEF"/>
</dbReference>
<feature type="domain" description="FERM adjacent" evidence="1">
    <location>
        <begin position="6"/>
        <end position="52"/>
    </location>
</feature>
<dbReference type="EMBL" id="GECZ01020779">
    <property type="protein sequence ID" value="JAS48990.1"/>
    <property type="molecule type" value="Transcribed_RNA"/>
</dbReference>
<dbReference type="PANTHER" id="PTHR45858">
    <property type="entry name" value="FERM DOMAIN CONTAINING PROTEIN"/>
    <property type="match status" value="1"/>
</dbReference>
<protein>
    <recommendedName>
        <fullName evidence="1">FERM adjacent domain-containing protein</fullName>
    </recommendedName>
</protein>
<organism evidence="2">
    <name type="scientific">Cuerna arida</name>
    <dbReference type="NCBI Taxonomy" id="1464854"/>
    <lineage>
        <taxon>Eukaryota</taxon>
        <taxon>Metazoa</taxon>
        <taxon>Ecdysozoa</taxon>
        <taxon>Arthropoda</taxon>
        <taxon>Hexapoda</taxon>
        <taxon>Insecta</taxon>
        <taxon>Pterygota</taxon>
        <taxon>Neoptera</taxon>
        <taxon>Paraneoptera</taxon>
        <taxon>Hemiptera</taxon>
        <taxon>Auchenorrhyncha</taxon>
        <taxon>Membracoidea</taxon>
        <taxon>Cicadellidae</taxon>
        <taxon>Cicadellinae</taxon>
        <taxon>Proconiini</taxon>
        <taxon>Cuerna</taxon>
    </lineage>
</organism>
<feature type="non-terminal residue" evidence="2">
    <location>
        <position position="1"/>
    </location>
</feature>
<evidence type="ECO:0000313" key="2">
    <source>
        <dbReference type="EMBL" id="JAS48990.1"/>
    </source>
</evidence>
<dbReference type="AlphaFoldDB" id="A0A1B6FFP2"/>
<gene>
    <name evidence="2" type="ORF">g.48461</name>
</gene>
<dbReference type="GO" id="GO:0005085">
    <property type="term" value="F:guanyl-nucleotide exchange factor activity"/>
    <property type="evidence" value="ECO:0007669"/>
    <property type="project" value="TreeGrafter"/>
</dbReference>
<dbReference type="PANTHER" id="PTHR45858:SF5">
    <property type="entry name" value="MOESIN_EZRIN_RADIXIN HOMOLOG 1"/>
    <property type="match status" value="1"/>
</dbReference>